<evidence type="ECO:0000313" key="2">
    <source>
        <dbReference type="Proteomes" id="UP000091979"/>
    </source>
</evidence>
<organism evidence="1 2">
    <name type="scientific">Halodesulfovibrio spirochaetisodalis</name>
    <dbReference type="NCBI Taxonomy" id="1560234"/>
    <lineage>
        <taxon>Bacteria</taxon>
        <taxon>Pseudomonadati</taxon>
        <taxon>Thermodesulfobacteriota</taxon>
        <taxon>Desulfovibrionia</taxon>
        <taxon>Desulfovibrionales</taxon>
        <taxon>Desulfovibrionaceae</taxon>
        <taxon>Halodesulfovibrio</taxon>
    </lineage>
</organism>
<accession>A0A1B7XMW9</accession>
<gene>
    <name evidence="1" type="ORF">SP90_02040</name>
</gene>
<dbReference type="Proteomes" id="UP000091979">
    <property type="component" value="Unassembled WGS sequence"/>
</dbReference>
<dbReference type="RefSeq" id="WP_066852031.1">
    <property type="nucleotide sequence ID" value="NZ_JXMS01000002.1"/>
</dbReference>
<name>A0A1B7XMW9_9BACT</name>
<comment type="caution">
    <text evidence="1">The sequence shown here is derived from an EMBL/GenBank/DDBJ whole genome shotgun (WGS) entry which is preliminary data.</text>
</comment>
<proteinExistence type="predicted"/>
<dbReference type="AlphaFoldDB" id="A0A1B7XMW9"/>
<reference evidence="1 2" key="1">
    <citation type="submission" date="2015-01" db="EMBL/GenBank/DDBJ databases">
        <title>Desulfovibrio sp. JC271 draft genome sequence.</title>
        <authorList>
            <person name="Shivani Y."/>
            <person name="Subhash Y."/>
            <person name="Sasikala C."/>
            <person name="Ramana C.V."/>
        </authorList>
    </citation>
    <scope>NUCLEOTIDE SEQUENCE [LARGE SCALE GENOMIC DNA]</scope>
    <source>
        <strain evidence="1 2">JC271</strain>
    </source>
</reference>
<sequence length="552" mass="62305">MMRFLCMVLFLLISVFPNKIFAGVISFSTPTFTIERCDDSRFTFFDRKVDVFGIPIYAVPEVHPRKLLHAANVLAQYLDNNEDGQVDNPRVVEAMIARRAFLFMWGDKAQVDEIDAAFEANGWEGEGLDLGNDETRPEWFLNGRVGKFDEAIEQVWLLVATTGYAQVYPNIFGEAGVSSLTAAMDVARGGRFEELPASYPDNAWYTYSDQTCDYECMASGYFYWGMSSVLGAQANRGDVISGVWKLFRKDDVKTGDPSLYALLNDPSYILPTVLPDGTYRNFQYSEEATLSQTPPTFDIKSCTDSHFPFFNQRINVFGIQVYADPNVPKNKIQHAANVLAQYLDNDENGVVDDPRVLSVMHENNAFLFMWSDESLFEELEAAYLSNPWEGEGQDLGSEESRPEWHSNGYTGEFDGAIEEVWHLVTSVGYSLAYPEAFGEGELSTLTSAMDIARGGHFTEVPVQYPVDAWYTYDDETCDYACMASEYIYWGMSSILGAQVNRRNEIYDEWKLCTKDEVQKKDTALYGLLTSHDYSLPTVLPDGSYRNFTSTGN</sequence>
<dbReference type="OrthoDB" id="6198264at2"/>
<evidence type="ECO:0000313" key="1">
    <source>
        <dbReference type="EMBL" id="OBQ56862.1"/>
    </source>
</evidence>
<dbReference type="PATRIC" id="fig|1560234.3.peg.1283"/>
<protein>
    <submittedName>
        <fullName evidence="1">Uncharacterized protein</fullName>
    </submittedName>
</protein>
<keyword evidence="2" id="KW-1185">Reference proteome</keyword>
<dbReference type="EMBL" id="JXMS01000002">
    <property type="protein sequence ID" value="OBQ56862.1"/>
    <property type="molecule type" value="Genomic_DNA"/>
</dbReference>